<dbReference type="Pfam" id="PF22766">
    <property type="entry name" value="ZW10_C2"/>
    <property type="match status" value="1"/>
</dbReference>
<dbReference type="InterPro" id="IPR055148">
    <property type="entry name" value="ZW10_C_2"/>
</dbReference>
<protein>
    <recommendedName>
        <fullName evidence="8">Centromere/kinetochore protein zw10 homolog</fullName>
    </recommendedName>
</protein>
<feature type="region of interest" description="Disordered" evidence="1">
    <location>
        <begin position="1"/>
        <end position="27"/>
    </location>
</feature>
<accession>A0A8X8DAP9</accession>
<gene>
    <name evidence="6" type="ORF">POTOM_010926</name>
</gene>
<comment type="caution">
    <text evidence="6">The sequence shown here is derived from an EMBL/GenBank/DDBJ whole genome shotgun (WGS) entry which is preliminary data.</text>
</comment>
<dbReference type="GO" id="GO:1990423">
    <property type="term" value="C:RZZ complex"/>
    <property type="evidence" value="ECO:0007669"/>
    <property type="project" value="TreeGrafter"/>
</dbReference>
<dbReference type="AlphaFoldDB" id="A0A8X8DAP9"/>
<dbReference type="GO" id="GO:0006888">
    <property type="term" value="P:endoplasmic reticulum to Golgi vesicle-mediated transport"/>
    <property type="evidence" value="ECO:0007669"/>
    <property type="project" value="TreeGrafter"/>
</dbReference>
<dbReference type="Pfam" id="PF20665">
    <property type="entry name" value="Zw10_middle"/>
    <property type="match status" value="1"/>
</dbReference>
<dbReference type="GO" id="GO:0005634">
    <property type="term" value="C:nucleus"/>
    <property type="evidence" value="ECO:0007669"/>
    <property type="project" value="InterPro"/>
</dbReference>
<evidence type="ECO:0000313" key="6">
    <source>
        <dbReference type="EMBL" id="KAG6785199.1"/>
    </source>
</evidence>
<reference evidence="6" key="1">
    <citation type="journal article" date="2020" name="bioRxiv">
        <title>Hybrid origin of Populus tomentosa Carr. identified through genome sequencing and phylogenomic analysis.</title>
        <authorList>
            <person name="An X."/>
            <person name="Gao K."/>
            <person name="Chen Z."/>
            <person name="Li J."/>
            <person name="Yang X."/>
            <person name="Yang X."/>
            <person name="Zhou J."/>
            <person name="Guo T."/>
            <person name="Zhao T."/>
            <person name="Huang S."/>
            <person name="Miao D."/>
            <person name="Khan W.U."/>
            <person name="Rao P."/>
            <person name="Ye M."/>
            <person name="Lei B."/>
            <person name="Liao W."/>
            <person name="Wang J."/>
            <person name="Ji L."/>
            <person name="Li Y."/>
            <person name="Guo B."/>
            <person name="Mustafa N.S."/>
            <person name="Li S."/>
            <person name="Yun Q."/>
            <person name="Keller S.R."/>
            <person name="Mao J."/>
            <person name="Zhang R."/>
            <person name="Strauss S.H."/>
        </authorList>
    </citation>
    <scope>NUCLEOTIDE SEQUENCE</scope>
    <source>
        <strain evidence="6">GM15</strain>
        <tissue evidence="6">Leaf</tissue>
    </source>
</reference>
<dbReference type="GO" id="GO:0005737">
    <property type="term" value="C:cytoplasm"/>
    <property type="evidence" value="ECO:0007669"/>
    <property type="project" value="GOC"/>
</dbReference>
<evidence type="ECO:0008006" key="8">
    <source>
        <dbReference type="Google" id="ProtNLM"/>
    </source>
</evidence>
<feature type="domain" description="ZW10 C-terminal helical" evidence="5">
    <location>
        <begin position="684"/>
        <end position="823"/>
    </location>
</feature>
<evidence type="ECO:0000259" key="3">
    <source>
        <dbReference type="Pfam" id="PF20665"/>
    </source>
</evidence>
<proteinExistence type="predicted"/>
<dbReference type="PANTHER" id="PTHR12205">
    <property type="entry name" value="CENTROMERE/KINETOCHORE PROTEIN ZW10"/>
    <property type="match status" value="1"/>
</dbReference>
<dbReference type="Pfam" id="PF06248">
    <property type="entry name" value="Zw10_N"/>
    <property type="match status" value="1"/>
</dbReference>
<dbReference type="PANTHER" id="PTHR12205:SF0">
    <property type="entry name" value="CENTROMERE_KINETOCHORE PROTEIN ZW10 HOMOLOG"/>
    <property type="match status" value="1"/>
</dbReference>
<dbReference type="Proteomes" id="UP000886885">
    <property type="component" value="Chromosome 2D"/>
</dbReference>
<dbReference type="InterPro" id="IPR048343">
    <property type="entry name" value="ZW10_C"/>
</dbReference>
<evidence type="ECO:0000259" key="4">
    <source>
        <dbReference type="Pfam" id="PF20666"/>
    </source>
</evidence>
<evidence type="ECO:0000313" key="7">
    <source>
        <dbReference type="Proteomes" id="UP000886885"/>
    </source>
</evidence>
<dbReference type="InterPro" id="IPR009361">
    <property type="entry name" value="Zw10_N"/>
</dbReference>
<dbReference type="OrthoDB" id="534815at2759"/>
<feature type="domain" description="Centromere/kinetochore protein zw10 middle" evidence="3">
    <location>
        <begin position="213"/>
        <end position="496"/>
    </location>
</feature>
<organism evidence="6 7">
    <name type="scientific">Populus tomentosa</name>
    <name type="common">Chinese white poplar</name>
    <dbReference type="NCBI Taxonomy" id="118781"/>
    <lineage>
        <taxon>Eukaryota</taxon>
        <taxon>Viridiplantae</taxon>
        <taxon>Streptophyta</taxon>
        <taxon>Embryophyta</taxon>
        <taxon>Tracheophyta</taxon>
        <taxon>Spermatophyta</taxon>
        <taxon>Magnoliopsida</taxon>
        <taxon>eudicotyledons</taxon>
        <taxon>Gunneridae</taxon>
        <taxon>Pentapetalae</taxon>
        <taxon>rosids</taxon>
        <taxon>fabids</taxon>
        <taxon>Malpighiales</taxon>
        <taxon>Salicaceae</taxon>
        <taxon>Saliceae</taxon>
        <taxon>Populus</taxon>
    </lineage>
</organism>
<evidence type="ECO:0000259" key="5">
    <source>
        <dbReference type="Pfam" id="PF22766"/>
    </source>
</evidence>
<evidence type="ECO:0000259" key="2">
    <source>
        <dbReference type="Pfam" id="PF06248"/>
    </source>
</evidence>
<dbReference type="EMBL" id="JAAWWB010000004">
    <property type="protein sequence ID" value="KAG6785199.1"/>
    <property type="molecule type" value="Genomic_DNA"/>
</dbReference>
<name>A0A8X8DAP9_POPTO</name>
<evidence type="ECO:0000256" key="1">
    <source>
        <dbReference type="SAM" id="MobiDB-lite"/>
    </source>
</evidence>
<sequence length="890" mass="101005">MSRRDSYQTRARCSSPPFSPPPHQLPFPTVTKTKSSDRFKMDALFDAINVRDLLSTSDLRDPTAPLSAPDLRLLITRLESHSLQIKSKVKSYILAHHSDFSSLFSLCNDAVSRTDQINQCLLDLLALVSDSPIDGEIREIVEELSGKMKEAREKREILELVRIIVGISERLGGIKEGVKNGRLRLAAVDIRDLKKVLRIGDEEEREPVVYGLLRKEWLDCFEEIQEMLVKFVENAVQFEPDSSIVRVKYRLSVDGIAGVVDLHSVLDSMEVIGILDYGFAKVADQMIKHVIIPVVKKGSSISSMEDLKDISKEMTEAILKILSTSNPMVHMINPMRSLPYLCSYWSVLIIALTFPFSPISKVDVDGEIIYSRIIQVINFFCKCICFENPSWIRCFGRLTWPRISELVISNFLSKKPIDEIECEFLFQAVPEDASKLAGFQKIIKDTNEFETALKEMAFISASDSTDQKLSNFAENVELHFASRKKIEILAKARNLLLQCDFAIPQEYTRKGHPMKNSGTAVNYYEHVVDLLFLSERCLVSKAATQLMDLVHQTLKDICLSSPRVALEFYHAARDAILLYEAVVPVKLERQLDGVNQVAVLMHNDCFYLSQEILGLAFEYRSDFPISIKENAVFVDLAPPFQVMAEEILQRQIQLVISNLKEAIDGADGFQNTHQAQQFESAKFSIDQVVFILEKVHIIWEPLLLPSTYKKSLCMVLESVFSRITKDILLLDDMAAEETLQLQRLIHLMLESISSLMESLSTVIQKERPGEYHTSLVDDLIPSLRKIRKVAGKFSVYQSKLLDMPLKSITTAWQSGELISIGFTMLEQEANKSDTLSVTRSHQSCPTNLPSASEARGIYVFGKRFHQSNIYRLPSAKRMPMEDRKRWPVSN</sequence>
<keyword evidence="7" id="KW-1185">Reference proteome</keyword>
<dbReference type="GO" id="GO:0007094">
    <property type="term" value="P:mitotic spindle assembly checkpoint signaling"/>
    <property type="evidence" value="ECO:0007669"/>
    <property type="project" value="TreeGrafter"/>
</dbReference>
<dbReference type="Pfam" id="PF20666">
    <property type="entry name" value="ZW10_C"/>
    <property type="match status" value="1"/>
</dbReference>
<feature type="domain" description="Centromere/kinetochore protein zw10 N-terminal" evidence="2">
    <location>
        <begin position="78"/>
        <end position="171"/>
    </location>
</feature>
<dbReference type="InterPro" id="IPR048344">
    <property type="entry name" value="Zw10_middle"/>
</dbReference>
<feature type="domain" description="Centromere/kinetochore protein zw10 C-terminal" evidence="4">
    <location>
        <begin position="532"/>
        <end position="661"/>
    </location>
</feature>